<proteinExistence type="predicted"/>
<evidence type="ECO:0000313" key="4">
    <source>
        <dbReference type="Proteomes" id="UP000240957"/>
    </source>
</evidence>
<name>A0A371YTB3_9GAMM</name>
<evidence type="ECO:0000313" key="5">
    <source>
        <dbReference type="Proteomes" id="UP001595455"/>
    </source>
</evidence>
<evidence type="ECO:0000313" key="3">
    <source>
        <dbReference type="EMBL" id="RFC84707.1"/>
    </source>
</evidence>
<dbReference type="RefSeq" id="WP_107007274.1">
    <property type="nucleotide sequence ID" value="NZ_JAVIDQ010000005.1"/>
</dbReference>
<dbReference type="EMBL" id="JBHRSF010000006">
    <property type="protein sequence ID" value="MFC2994328.1"/>
    <property type="molecule type" value="Genomic_DNA"/>
</dbReference>
<evidence type="ECO:0000313" key="2">
    <source>
        <dbReference type="EMBL" id="MFC2994328.1"/>
    </source>
</evidence>
<feature type="chain" id="PRO_5016745003" evidence="1">
    <location>
        <begin position="25"/>
        <end position="102"/>
    </location>
</feature>
<accession>A0A371YTB3</accession>
<feature type="signal peptide" evidence="1">
    <location>
        <begin position="1"/>
        <end position="24"/>
    </location>
</feature>
<dbReference type="EMBL" id="PYIX02000005">
    <property type="protein sequence ID" value="RFC84707.1"/>
    <property type="molecule type" value="Genomic_DNA"/>
</dbReference>
<reference evidence="2" key="4">
    <citation type="submission" date="2024-09" db="EMBL/GenBank/DDBJ databases">
        <authorList>
            <person name="Sun Q."/>
            <person name="Mori K."/>
        </authorList>
    </citation>
    <scope>NUCLEOTIDE SEQUENCE</scope>
    <source>
        <strain evidence="2">KCTC 62575</strain>
    </source>
</reference>
<dbReference type="AlphaFoldDB" id="A0A371YTB3"/>
<keyword evidence="5" id="KW-1185">Reference proteome</keyword>
<dbReference type="OrthoDB" id="6711284at2"/>
<sequence>MKQHSLKLFALGLTLGLSVQVTQAAAISTNPTPVNSSSVISEKQSPIEKALSQQKRDNKLISTQDELKVFASLKGTASQNFLAEQHQRFSRFVQAIFQPHNS</sequence>
<evidence type="ECO:0000256" key="1">
    <source>
        <dbReference type="SAM" id="SignalP"/>
    </source>
</evidence>
<organism evidence="3 4">
    <name type="scientific">Acinetobacter sichuanensis</name>
    <dbReference type="NCBI Taxonomy" id="2136183"/>
    <lineage>
        <taxon>Bacteria</taxon>
        <taxon>Pseudomonadati</taxon>
        <taxon>Pseudomonadota</taxon>
        <taxon>Gammaproteobacteria</taxon>
        <taxon>Moraxellales</taxon>
        <taxon>Moraxellaceae</taxon>
        <taxon>Acinetobacter</taxon>
    </lineage>
</organism>
<gene>
    <name evidence="2" type="ORF">ACFODO_03390</name>
    <name evidence="3" type="ORF">C9E89_005255</name>
</gene>
<reference evidence="2" key="1">
    <citation type="journal article" date="2014" name="Int. J. Syst. Evol. Microbiol.">
        <title>Complete genome of a new Firmicutes species belonging to the dominant human colonic microbiota ('Ruminococcus bicirculans') reveals two chromosomes and a selective capacity to utilize plant glucans.</title>
        <authorList>
            <consortium name="NISC Comparative Sequencing Program"/>
            <person name="Wegmann U."/>
            <person name="Louis P."/>
            <person name="Goesmann A."/>
            <person name="Henrissat B."/>
            <person name="Duncan S.H."/>
            <person name="Flint H.J."/>
        </authorList>
    </citation>
    <scope>NUCLEOTIDE SEQUENCE</scope>
    <source>
        <strain evidence="2">KCTC 62575</strain>
    </source>
</reference>
<reference evidence="5" key="3">
    <citation type="journal article" date="2019" name="Int. J. Syst. Evol. Microbiol.">
        <title>The Global Catalogue of Microorganisms (GCM) 10K type strain sequencing project: providing services to taxonomists for standard genome sequencing and annotation.</title>
        <authorList>
            <consortium name="The Broad Institute Genomics Platform"/>
            <consortium name="The Broad Institute Genome Sequencing Center for Infectious Disease"/>
            <person name="Wu L."/>
            <person name="Ma J."/>
        </authorList>
    </citation>
    <scope>NUCLEOTIDE SEQUENCE [LARGE SCALE GENOMIC DNA]</scope>
    <source>
        <strain evidence="5">KCTC 62575</strain>
    </source>
</reference>
<dbReference type="Proteomes" id="UP000240957">
    <property type="component" value="Unassembled WGS sequence"/>
</dbReference>
<dbReference type="Proteomes" id="UP001595455">
    <property type="component" value="Unassembled WGS sequence"/>
</dbReference>
<keyword evidence="1" id="KW-0732">Signal</keyword>
<protein>
    <submittedName>
        <fullName evidence="3">DUF4179 domain-containing protein</fullName>
    </submittedName>
</protein>
<comment type="caution">
    <text evidence="3">The sequence shown here is derived from an EMBL/GenBank/DDBJ whole genome shotgun (WGS) entry which is preliminary data.</text>
</comment>
<reference evidence="3 4" key="2">
    <citation type="submission" date="2018-08" db="EMBL/GenBank/DDBJ databases">
        <title>The draft genome of Acinetobacter sichuanensis strain WCHAc060041.</title>
        <authorList>
            <person name="Qin J."/>
            <person name="Feng Y."/>
            <person name="Zong Z."/>
        </authorList>
    </citation>
    <scope>NUCLEOTIDE SEQUENCE [LARGE SCALE GENOMIC DNA]</scope>
    <source>
        <strain evidence="3 4">WCHAc060041</strain>
    </source>
</reference>